<protein>
    <submittedName>
        <fullName evidence="10">Uncharacterized protein</fullName>
    </submittedName>
</protein>
<reference evidence="11" key="1">
    <citation type="journal article" date="2017" name="Nature">
        <title>The sunflower genome provides insights into oil metabolism, flowering and Asterid evolution.</title>
        <authorList>
            <person name="Badouin H."/>
            <person name="Gouzy J."/>
            <person name="Grassa C.J."/>
            <person name="Murat F."/>
            <person name="Staton S.E."/>
            <person name="Cottret L."/>
            <person name="Lelandais-Briere C."/>
            <person name="Owens G.L."/>
            <person name="Carrere S."/>
            <person name="Mayjonade B."/>
            <person name="Legrand L."/>
            <person name="Gill N."/>
            <person name="Kane N.C."/>
            <person name="Bowers J.E."/>
            <person name="Hubner S."/>
            <person name="Bellec A."/>
            <person name="Berard A."/>
            <person name="Berges H."/>
            <person name="Blanchet N."/>
            <person name="Boniface M.C."/>
            <person name="Brunel D."/>
            <person name="Catrice O."/>
            <person name="Chaidir N."/>
            <person name="Claudel C."/>
            <person name="Donnadieu C."/>
            <person name="Faraut T."/>
            <person name="Fievet G."/>
            <person name="Helmstetter N."/>
            <person name="King M."/>
            <person name="Knapp S.J."/>
            <person name="Lai Z."/>
            <person name="Le Paslier M.C."/>
            <person name="Lippi Y."/>
            <person name="Lorenzon L."/>
            <person name="Mandel J.R."/>
            <person name="Marage G."/>
            <person name="Marchand G."/>
            <person name="Marquand E."/>
            <person name="Bret-Mestries E."/>
            <person name="Morien E."/>
            <person name="Nambeesan S."/>
            <person name="Nguyen T."/>
            <person name="Pegot-Espagnet P."/>
            <person name="Pouilly N."/>
            <person name="Raftis F."/>
            <person name="Sallet E."/>
            <person name="Schiex T."/>
            <person name="Thomas J."/>
            <person name="Vandecasteele C."/>
            <person name="Vares D."/>
            <person name="Vear F."/>
            <person name="Vautrin S."/>
            <person name="Crespi M."/>
            <person name="Mangin B."/>
            <person name="Burke J.M."/>
            <person name="Salse J."/>
            <person name="Munos S."/>
            <person name="Vincourt P."/>
            <person name="Rieseberg L.H."/>
            <person name="Langlade N.B."/>
        </authorList>
    </citation>
    <scope>NUCLEOTIDE SEQUENCE [LARGE SCALE GENOMIC DNA]</scope>
    <source>
        <strain evidence="11">cv. SF193</strain>
    </source>
</reference>
<evidence type="ECO:0000313" key="11">
    <source>
        <dbReference type="Proteomes" id="UP000215914"/>
    </source>
</evidence>
<evidence type="ECO:0000256" key="5">
    <source>
        <dbReference type="ARBA" id="ARBA00022737"/>
    </source>
</evidence>
<dbReference type="GO" id="GO:0016020">
    <property type="term" value="C:membrane"/>
    <property type="evidence" value="ECO:0007669"/>
    <property type="project" value="UniProtKB-SubCell"/>
</dbReference>
<organism evidence="10 11">
    <name type="scientific">Helianthus annuus</name>
    <name type="common">Common sunflower</name>
    <dbReference type="NCBI Taxonomy" id="4232"/>
    <lineage>
        <taxon>Eukaryota</taxon>
        <taxon>Viridiplantae</taxon>
        <taxon>Streptophyta</taxon>
        <taxon>Embryophyta</taxon>
        <taxon>Tracheophyta</taxon>
        <taxon>Spermatophyta</taxon>
        <taxon>Magnoliopsida</taxon>
        <taxon>eudicotyledons</taxon>
        <taxon>Gunneridae</taxon>
        <taxon>Pentapetalae</taxon>
        <taxon>asterids</taxon>
        <taxon>campanulids</taxon>
        <taxon>Asterales</taxon>
        <taxon>Asteraceae</taxon>
        <taxon>Asteroideae</taxon>
        <taxon>Heliantheae alliance</taxon>
        <taxon>Heliantheae</taxon>
        <taxon>Helianthus</taxon>
    </lineage>
</organism>
<evidence type="ECO:0000256" key="4">
    <source>
        <dbReference type="ARBA" id="ARBA00022729"/>
    </source>
</evidence>
<evidence type="ECO:0000256" key="9">
    <source>
        <dbReference type="ARBA" id="ARBA00023180"/>
    </source>
</evidence>
<keyword evidence="6" id="KW-1133">Transmembrane helix</keyword>
<keyword evidence="4" id="KW-0732">Signal</keyword>
<gene>
    <name evidence="10" type="ORF">HannXRQ_Chr14g0434081</name>
</gene>
<proteinExistence type="predicted"/>
<keyword evidence="2" id="KW-0433">Leucine-rich repeat</keyword>
<keyword evidence="3" id="KW-0812">Transmembrane</keyword>
<evidence type="ECO:0000256" key="7">
    <source>
        <dbReference type="ARBA" id="ARBA00023136"/>
    </source>
</evidence>
<keyword evidence="7" id="KW-0472">Membrane</keyword>
<evidence type="ECO:0000256" key="1">
    <source>
        <dbReference type="ARBA" id="ARBA00004167"/>
    </source>
</evidence>
<dbReference type="InParanoid" id="A0A251SIU4"/>
<evidence type="ECO:0000256" key="8">
    <source>
        <dbReference type="ARBA" id="ARBA00023170"/>
    </source>
</evidence>
<keyword evidence="9" id="KW-0325">Glycoprotein</keyword>
<dbReference type="InterPro" id="IPR052422">
    <property type="entry name" value="Auxin_Ser/Thr_Kinase"/>
</dbReference>
<dbReference type="EMBL" id="CM007903">
    <property type="protein sequence ID" value="OTF97390.1"/>
    <property type="molecule type" value="Genomic_DNA"/>
</dbReference>
<dbReference type="AlphaFoldDB" id="A0A251SIU4"/>
<dbReference type="PANTHER" id="PTHR47986:SF13">
    <property type="entry name" value="RECEPTOR PROTEIN KINASE TMK1-LIKE"/>
    <property type="match status" value="1"/>
</dbReference>
<dbReference type="PANTHER" id="PTHR47986">
    <property type="entry name" value="OSJNBA0070M12.3 PROTEIN"/>
    <property type="match status" value="1"/>
</dbReference>
<keyword evidence="11" id="KW-1185">Reference proteome</keyword>
<dbReference type="Proteomes" id="UP000215914">
    <property type="component" value="Chromosome 14"/>
</dbReference>
<comment type="subcellular location">
    <subcellularLocation>
        <location evidence="1">Membrane</location>
        <topology evidence="1">Single-pass membrane protein</topology>
    </subcellularLocation>
</comment>
<evidence type="ECO:0000256" key="2">
    <source>
        <dbReference type="ARBA" id="ARBA00022614"/>
    </source>
</evidence>
<evidence type="ECO:0000256" key="3">
    <source>
        <dbReference type="ARBA" id="ARBA00022692"/>
    </source>
</evidence>
<keyword evidence="5" id="KW-0677">Repeat</keyword>
<evidence type="ECO:0000256" key="6">
    <source>
        <dbReference type="ARBA" id="ARBA00022989"/>
    </source>
</evidence>
<accession>A0A251SIU4</accession>
<keyword evidence="8" id="KW-0675">Receptor</keyword>
<evidence type="ECO:0000313" key="10">
    <source>
        <dbReference type="EMBL" id="OTF97390.1"/>
    </source>
</evidence>
<name>A0A251SIU4_HELAN</name>
<sequence>MPQGELSRHLLHWKNFKLEPLSWNRRLSIALDVARGQCDLLVLVLEQCIPSLGDE</sequence>